<dbReference type="AlphaFoldDB" id="A0A9W9LGR8"/>
<dbReference type="InterPro" id="IPR002575">
    <property type="entry name" value="Aminoglycoside_PTrfase"/>
</dbReference>
<dbReference type="Pfam" id="PF01636">
    <property type="entry name" value="APH"/>
    <property type="match status" value="1"/>
</dbReference>
<dbReference type="EMBL" id="JAPQKO010000006">
    <property type="protein sequence ID" value="KAJ5155624.1"/>
    <property type="molecule type" value="Genomic_DNA"/>
</dbReference>
<dbReference type="OrthoDB" id="5210591at2759"/>
<evidence type="ECO:0000313" key="3">
    <source>
        <dbReference type="Proteomes" id="UP001146351"/>
    </source>
</evidence>
<name>A0A9W9LGR8_9EURO</name>
<accession>A0A9W9LGR8</accession>
<protein>
    <submittedName>
        <fullName evidence="2">Aminoglycoside phosphotransferase</fullName>
    </submittedName>
</protein>
<feature type="domain" description="Aminoglycoside phosphotransferase" evidence="1">
    <location>
        <begin position="70"/>
        <end position="251"/>
    </location>
</feature>
<reference evidence="2" key="2">
    <citation type="journal article" date="2023" name="IMA Fungus">
        <title>Comparative genomic study of the Penicillium genus elucidates a diverse pangenome and 15 lateral gene transfer events.</title>
        <authorList>
            <person name="Petersen C."/>
            <person name="Sorensen T."/>
            <person name="Nielsen M.R."/>
            <person name="Sondergaard T.E."/>
            <person name="Sorensen J.L."/>
            <person name="Fitzpatrick D.A."/>
            <person name="Frisvad J.C."/>
            <person name="Nielsen K.L."/>
        </authorList>
    </citation>
    <scope>NUCLEOTIDE SEQUENCE</scope>
    <source>
        <strain evidence="2">IBT 21917</strain>
    </source>
</reference>
<gene>
    <name evidence="2" type="ORF">N7492_008427</name>
</gene>
<proteinExistence type="predicted"/>
<organism evidence="2 3">
    <name type="scientific">Penicillium capsulatum</name>
    <dbReference type="NCBI Taxonomy" id="69766"/>
    <lineage>
        <taxon>Eukaryota</taxon>
        <taxon>Fungi</taxon>
        <taxon>Dikarya</taxon>
        <taxon>Ascomycota</taxon>
        <taxon>Pezizomycotina</taxon>
        <taxon>Eurotiomycetes</taxon>
        <taxon>Eurotiomycetidae</taxon>
        <taxon>Eurotiales</taxon>
        <taxon>Aspergillaceae</taxon>
        <taxon>Penicillium</taxon>
    </lineage>
</organism>
<sequence length="328" mass="36740">MSPATTQCLDSNESQRLNAAISRLFPSIVHIQQSQTLLGHVHSLQLLALSNGHSLLLKGPPSSGTPLLRHEKRFLETEARFLALMAQSANPCIPQLYYYSPPRRPNGSAYLIRQCMKGTTLAEMDSQLSSHQRADIDRHLGFLASTVAQNVAPAFGTLPQVAAGAGRRSWREAFGVLLEEVLQDAEDMFIHLPYADIRDEMGRLGAVLDEVTLPRLVVVALGRPSHVLLNDRLRQVSGMVDFGSALWGDVLMAEVFEGKPLAVLEGAGLPLDRTDGESIRLMMYDCYRSICRITQQYYRDNDEAKEFDARRHLMTTIRNMNTTEWHRR</sequence>
<comment type="caution">
    <text evidence="2">The sequence shown here is derived from an EMBL/GenBank/DDBJ whole genome shotgun (WGS) entry which is preliminary data.</text>
</comment>
<dbReference type="SUPFAM" id="SSF56112">
    <property type="entry name" value="Protein kinase-like (PK-like)"/>
    <property type="match status" value="1"/>
</dbReference>
<dbReference type="Proteomes" id="UP001146351">
    <property type="component" value="Unassembled WGS sequence"/>
</dbReference>
<evidence type="ECO:0000313" key="2">
    <source>
        <dbReference type="EMBL" id="KAJ5155624.1"/>
    </source>
</evidence>
<dbReference type="InterPro" id="IPR011009">
    <property type="entry name" value="Kinase-like_dom_sf"/>
</dbReference>
<evidence type="ECO:0000259" key="1">
    <source>
        <dbReference type="Pfam" id="PF01636"/>
    </source>
</evidence>
<keyword evidence="3" id="KW-1185">Reference proteome</keyword>
<reference evidence="2" key="1">
    <citation type="submission" date="2022-11" db="EMBL/GenBank/DDBJ databases">
        <authorList>
            <person name="Petersen C."/>
        </authorList>
    </citation>
    <scope>NUCLEOTIDE SEQUENCE</scope>
    <source>
        <strain evidence="2">IBT 21917</strain>
    </source>
</reference>